<keyword evidence="2" id="KW-0560">Oxidoreductase</keyword>
<dbReference type="Gene3D" id="3.40.50.10860">
    <property type="entry name" value="Leucine Dehydrogenase, chain A, domain 1"/>
    <property type="match status" value="1"/>
</dbReference>
<dbReference type="InterPro" id="IPR006095">
    <property type="entry name" value="Glu/Leu/Phe/Val/Trp_DH"/>
</dbReference>
<organism evidence="5">
    <name type="scientific">marine sediment metagenome</name>
    <dbReference type="NCBI Taxonomy" id="412755"/>
    <lineage>
        <taxon>unclassified sequences</taxon>
        <taxon>metagenomes</taxon>
        <taxon>ecological metagenomes</taxon>
    </lineage>
</organism>
<dbReference type="Pfam" id="PF00208">
    <property type="entry name" value="ELFV_dehydrog"/>
    <property type="match status" value="1"/>
</dbReference>
<dbReference type="InterPro" id="IPR036291">
    <property type="entry name" value="NAD(P)-bd_dom_sf"/>
</dbReference>
<feature type="domain" description="Glutamate/phenylalanine/leucine/valine/L-tryptophan dehydrogenase dimerisation" evidence="4">
    <location>
        <begin position="33"/>
        <end position="160"/>
    </location>
</feature>
<protein>
    <submittedName>
        <fullName evidence="5">Uncharacterized protein</fullName>
    </submittedName>
</protein>
<dbReference type="InterPro" id="IPR033524">
    <property type="entry name" value="Glu/Leu/Phe/Val_DH_AS"/>
</dbReference>
<dbReference type="PANTHER" id="PTHR11606:SF13">
    <property type="entry name" value="GLUTAMATE DEHYDROGENASE 1, MITOCHONDRIAL"/>
    <property type="match status" value="1"/>
</dbReference>
<dbReference type="Gene3D" id="3.40.50.720">
    <property type="entry name" value="NAD(P)-binding Rossmann-like Domain"/>
    <property type="match status" value="1"/>
</dbReference>
<gene>
    <name evidence="5" type="ORF">S06H3_13941</name>
</gene>
<reference evidence="5" key="1">
    <citation type="journal article" date="2014" name="Front. Microbiol.">
        <title>High frequency of phylogenetically diverse reductive dehalogenase-homologous genes in deep subseafloor sedimentary metagenomes.</title>
        <authorList>
            <person name="Kawai M."/>
            <person name="Futagami T."/>
            <person name="Toyoda A."/>
            <person name="Takaki Y."/>
            <person name="Nishi S."/>
            <person name="Hori S."/>
            <person name="Arai W."/>
            <person name="Tsubouchi T."/>
            <person name="Morono Y."/>
            <person name="Uchiyama I."/>
            <person name="Ito T."/>
            <person name="Fujiyama A."/>
            <person name="Inagaki F."/>
            <person name="Takami H."/>
        </authorList>
    </citation>
    <scope>NUCLEOTIDE SEQUENCE</scope>
    <source>
        <strain evidence="5">Expedition CK06-06</strain>
    </source>
</reference>
<accession>X1NEK9</accession>
<dbReference type="SUPFAM" id="SSF53223">
    <property type="entry name" value="Aminoacid dehydrogenase-like, N-terminal domain"/>
    <property type="match status" value="1"/>
</dbReference>
<comment type="caution">
    <text evidence="5">The sequence shown here is derived from an EMBL/GenBank/DDBJ whole genome shotgun (WGS) entry which is preliminary data.</text>
</comment>
<dbReference type="InterPro" id="IPR006096">
    <property type="entry name" value="Glu/Leu/Phe/Val/Trp_DH_C"/>
</dbReference>
<dbReference type="PRINTS" id="PR00082">
    <property type="entry name" value="GLFDHDRGNASE"/>
</dbReference>
<evidence type="ECO:0000259" key="3">
    <source>
        <dbReference type="Pfam" id="PF00208"/>
    </source>
</evidence>
<dbReference type="GO" id="GO:0006538">
    <property type="term" value="P:L-glutamate catabolic process"/>
    <property type="evidence" value="ECO:0007669"/>
    <property type="project" value="TreeGrafter"/>
</dbReference>
<dbReference type="FunFam" id="3.40.50.10860:FF:000003">
    <property type="entry name" value="Glutamate dehydrogenase"/>
    <property type="match status" value="1"/>
</dbReference>
<dbReference type="InterPro" id="IPR006097">
    <property type="entry name" value="Glu/Leu/Phe/Val/Trp_DH_dimer"/>
</dbReference>
<evidence type="ECO:0000256" key="1">
    <source>
        <dbReference type="ARBA" id="ARBA00006382"/>
    </source>
</evidence>
<dbReference type="SUPFAM" id="SSF51735">
    <property type="entry name" value="NAD(P)-binding Rossmann-fold domains"/>
    <property type="match status" value="1"/>
</dbReference>
<dbReference type="AlphaFoldDB" id="X1NEK9"/>
<dbReference type="PANTHER" id="PTHR11606">
    <property type="entry name" value="GLUTAMATE DEHYDROGENASE"/>
    <property type="match status" value="1"/>
</dbReference>
<dbReference type="InterPro" id="IPR046346">
    <property type="entry name" value="Aminoacid_DH-like_N_sf"/>
</dbReference>
<dbReference type="EMBL" id="BARV01006811">
    <property type="protein sequence ID" value="GAI17104.1"/>
    <property type="molecule type" value="Genomic_DNA"/>
</dbReference>
<comment type="similarity">
    <text evidence="1">Belongs to the Glu/Leu/Phe/Val dehydrogenases family.</text>
</comment>
<dbReference type="PROSITE" id="PS00074">
    <property type="entry name" value="GLFV_DEHYDROGENASE"/>
    <property type="match status" value="1"/>
</dbReference>
<sequence>MEKSLFVTAIETLDSVAKMMNLDPNIHAVLRNPERELKVAIPVMMDDGHMEVFTGYRVQHSSVRGPCKGGIRYHPNVTIDEVKGLATLMTLKCAVVNLPFGGAKGGIKCDPFKMSRRELENMTRRYTVMILPIIGSRRDIPAPDVNTNSETMGWIMDTVSMFEGRTVLEIVTGKPPDLGGSCGRFEATGRGVMLSTIQVLKKKKCDPEKTTVAIQGFGNVGSVAAKLLAEKGCKIIAVSDVTGGFYNPKGLDLDSIFKHVESSENHLLKGYQKKGTEPISNEELLLL</sequence>
<proteinExistence type="inferred from homology"/>
<evidence type="ECO:0000259" key="4">
    <source>
        <dbReference type="Pfam" id="PF02812"/>
    </source>
</evidence>
<evidence type="ECO:0000256" key="2">
    <source>
        <dbReference type="ARBA" id="ARBA00023002"/>
    </source>
</evidence>
<feature type="domain" description="Glutamate/phenylalanine/leucine/valine/L-tryptophan dehydrogenase C-terminal" evidence="3">
    <location>
        <begin position="179"/>
        <end position="285"/>
    </location>
</feature>
<name>X1NEK9_9ZZZZ</name>
<evidence type="ECO:0000313" key="5">
    <source>
        <dbReference type="EMBL" id="GAI17104.1"/>
    </source>
</evidence>
<dbReference type="Pfam" id="PF02812">
    <property type="entry name" value="ELFV_dehydrog_N"/>
    <property type="match status" value="1"/>
</dbReference>
<feature type="non-terminal residue" evidence="5">
    <location>
        <position position="287"/>
    </location>
</feature>
<dbReference type="GO" id="GO:0004352">
    <property type="term" value="F:glutamate dehydrogenase (NAD+) activity"/>
    <property type="evidence" value="ECO:0007669"/>
    <property type="project" value="TreeGrafter"/>
</dbReference>